<dbReference type="EMBL" id="CAJVQC010001840">
    <property type="protein sequence ID" value="CAG8501535.1"/>
    <property type="molecule type" value="Genomic_DNA"/>
</dbReference>
<accession>A0ACA9L1W4</accession>
<gene>
    <name evidence="1" type="ORF">RPERSI_LOCUS1846</name>
</gene>
<organism evidence="1 2">
    <name type="scientific">Racocetra persica</name>
    <dbReference type="NCBI Taxonomy" id="160502"/>
    <lineage>
        <taxon>Eukaryota</taxon>
        <taxon>Fungi</taxon>
        <taxon>Fungi incertae sedis</taxon>
        <taxon>Mucoromycota</taxon>
        <taxon>Glomeromycotina</taxon>
        <taxon>Glomeromycetes</taxon>
        <taxon>Diversisporales</taxon>
        <taxon>Gigasporaceae</taxon>
        <taxon>Racocetra</taxon>
    </lineage>
</organism>
<keyword evidence="2" id="KW-1185">Reference proteome</keyword>
<name>A0ACA9L1W4_9GLOM</name>
<dbReference type="Proteomes" id="UP000789920">
    <property type="component" value="Unassembled WGS sequence"/>
</dbReference>
<evidence type="ECO:0000313" key="1">
    <source>
        <dbReference type="EMBL" id="CAG8501535.1"/>
    </source>
</evidence>
<sequence>FVFILGCTNSVSVTNSGFEAELAFKRMRVINRLGIGSYQLDT</sequence>
<protein>
    <submittedName>
        <fullName evidence="1">34295_t:CDS:1</fullName>
    </submittedName>
</protein>
<feature type="non-terminal residue" evidence="1">
    <location>
        <position position="1"/>
    </location>
</feature>
<proteinExistence type="predicted"/>
<reference evidence="1" key="1">
    <citation type="submission" date="2021-06" db="EMBL/GenBank/DDBJ databases">
        <authorList>
            <person name="Kallberg Y."/>
            <person name="Tangrot J."/>
            <person name="Rosling A."/>
        </authorList>
    </citation>
    <scope>NUCLEOTIDE SEQUENCE</scope>
    <source>
        <strain evidence="1">MA461A</strain>
    </source>
</reference>
<evidence type="ECO:0000313" key="2">
    <source>
        <dbReference type="Proteomes" id="UP000789920"/>
    </source>
</evidence>
<comment type="caution">
    <text evidence="1">The sequence shown here is derived from an EMBL/GenBank/DDBJ whole genome shotgun (WGS) entry which is preliminary data.</text>
</comment>